<evidence type="ECO:0000256" key="5">
    <source>
        <dbReference type="ARBA" id="ARBA00023065"/>
    </source>
</evidence>
<dbReference type="HOGENOM" id="CLU_029790_6_0_1"/>
<evidence type="ECO:0000256" key="7">
    <source>
        <dbReference type="SAM" id="MobiDB-lite"/>
    </source>
</evidence>
<reference evidence="10" key="2">
    <citation type="submission" date="2015-01" db="EMBL/GenBank/DDBJ databases">
        <title>Evolutionary Origins and Diversification of the Mycorrhizal Mutualists.</title>
        <authorList>
            <consortium name="DOE Joint Genome Institute"/>
            <consortium name="Mycorrhizal Genomics Consortium"/>
            <person name="Kohler A."/>
            <person name="Kuo A."/>
            <person name="Nagy L.G."/>
            <person name="Floudas D."/>
            <person name="Copeland A."/>
            <person name="Barry K.W."/>
            <person name="Cichocki N."/>
            <person name="Veneault-Fourrey C."/>
            <person name="LaButti K."/>
            <person name="Lindquist E.A."/>
            <person name="Lipzen A."/>
            <person name="Lundell T."/>
            <person name="Morin E."/>
            <person name="Murat C."/>
            <person name="Riley R."/>
            <person name="Ohm R."/>
            <person name="Sun H."/>
            <person name="Tunlid A."/>
            <person name="Henrissat B."/>
            <person name="Grigoriev I.V."/>
            <person name="Hibbett D.S."/>
            <person name="Martin F."/>
        </authorList>
    </citation>
    <scope>NUCLEOTIDE SEQUENCE [LARGE SCALE GENOMIC DNA]</scope>
    <source>
        <strain evidence="10">MAFF 305830</strain>
    </source>
</reference>
<evidence type="ECO:0000313" key="10">
    <source>
        <dbReference type="Proteomes" id="UP000054097"/>
    </source>
</evidence>
<dbReference type="STRING" id="933852.A0A0C3BBD5"/>
<name>A0A0C3BBD5_SERVB</name>
<evidence type="ECO:0000256" key="2">
    <source>
        <dbReference type="ARBA" id="ARBA00022448"/>
    </source>
</evidence>
<dbReference type="EMBL" id="KN824291">
    <property type="protein sequence ID" value="KIM28781.1"/>
    <property type="molecule type" value="Genomic_DNA"/>
</dbReference>
<evidence type="ECO:0000256" key="3">
    <source>
        <dbReference type="ARBA" id="ARBA00022692"/>
    </source>
</evidence>
<dbReference type="GO" id="GO:0016020">
    <property type="term" value="C:membrane"/>
    <property type="evidence" value="ECO:0007669"/>
    <property type="project" value="UniProtKB-SubCell"/>
</dbReference>
<dbReference type="PANTHER" id="PTHR33281:SF21">
    <property type="entry name" value="MEMBRANE PROTEIN"/>
    <property type="match status" value="1"/>
</dbReference>
<evidence type="ECO:0000256" key="4">
    <source>
        <dbReference type="ARBA" id="ARBA00022989"/>
    </source>
</evidence>
<gene>
    <name evidence="9" type="ORF">M408DRAFT_307358</name>
</gene>
<feature type="transmembrane region" description="Helical" evidence="8">
    <location>
        <begin position="23"/>
        <end position="42"/>
    </location>
</feature>
<accession>A0A0C3BBD5</accession>
<protein>
    <submittedName>
        <fullName evidence="9">Uncharacterized protein</fullName>
    </submittedName>
</protein>
<dbReference type="Proteomes" id="UP000054097">
    <property type="component" value="Unassembled WGS sequence"/>
</dbReference>
<dbReference type="Pfam" id="PF25539">
    <property type="entry name" value="Bestrophin_2"/>
    <property type="match status" value="2"/>
</dbReference>
<keyword evidence="2" id="KW-0813">Transport</keyword>
<feature type="non-terminal residue" evidence="9">
    <location>
        <position position="1"/>
    </location>
</feature>
<dbReference type="InterPro" id="IPR044669">
    <property type="entry name" value="YneE/VCCN1/2-like"/>
</dbReference>
<sequence>KIRRKHLARYSWLPDVFRYDRSVIPNIAGPVLTVTIFASYVLRANCRVLGHPGTSINLTNNVVPLLSVVVGLILVFRTSYDRWNEGRRDFAVMQSNIRNLSRNIWTAVQLPPPLPRTASGSSSNQAHHAAAAQNLAVAEHLKNEKIRVIKLLIAFAVASKHHLREEPGLSHEDFEGLLPPELYREEASGWERTISTSPDHIFAPTTPINPGQSKPRFNIRKPTASTPLLTDSQRTVEYHAYHERKHMPLPLIIAHEVSRALYRFKRFSCLDVVGYAMHNGMHTILQSMVDQLTAMERVGNTPIPARYSIHLKQCVTLYLFALPFILVHDLGFTMIPVVTVVAFTLMGIEGIADEIEHPFGKHPNSHPLDRFCAELREEVMFMIERVPEGLDEDE</sequence>
<keyword evidence="10" id="KW-1185">Reference proteome</keyword>
<evidence type="ECO:0000256" key="8">
    <source>
        <dbReference type="SAM" id="Phobius"/>
    </source>
</evidence>
<keyword evidence="3 8" id="KW-0812">Transmembrane</keyword>
<dbReference type="PANTHER" id="PTHR33281">
    <property type="entry name" value="UPF0187 PROTEIN YNEE"/>
    <property type="match status" value="1"/>
</dbReference>
<evidence type="ECO:0000313" key="9">
    <source>
        <dbReference type="EMBL" id="KIM28781.1"/>
    </source>
</evidence>
<proteinExistence type="predicted"/>
<comment type="subcellular location">
    <subcellularLocation>
        <location evidence="1">Membrane</location>
        <topology evidence="1">Multi-pass membrane protein</topology>
    </subcellularLocation>
</comment>
<reference evidence="9 10" key="1">
    <citation type="submission" date="2014-04" db="EMBL/GenBank/DDBJ databases">
        <authorList>
            <consortium name="DOE Joint Genome Institute"/>
            <person name="Kuo A."/>
            <person name="Zuccaro A."/>
            <person name="Kohler A."/>
            <person name="Nagy L.G."/>
            <person name="Floudas D."/>
            <person name="Copeland A."/>
            <person name="Barry K.W."/>
            <person name="Cichocki N."/>
            <person name="Veneault-Fourrey C."/>
            <person name="LaButti K."/>
            <person name="Lindquist E.A."/>
            <person name="Lipzen A."/>
            <person name="Lundell T."/>
            <person name="Morin E."/>
            <person name="Murat C."/>
            <person name="Sun H."/>
            <person name="Tunlid A."/>
            <person name="Henrissat B."/>
            <person name="Grigoriev I.V."/>
            <person name="Hibbett D.S."/>
            <person name="Martin F."/>
            <person name="Nordberg H.P."/>
            <person name="Cantor M.N."/>
            <person name="Hua S.X."/>
        </authorList>
    </citation>
    <scope>NUCLEOTIDE SEQUENCE [LARGE SCALE GENOMIC DNA]</scope>
    <source>
        <strain evidence="9 10">MAFF 305830</strain>
    </source>
</reference>
<feature type="transmembrane region" description="Helical" evidence="8">
    <location>
        <begin position="315"/>
        <end position="348"/>
    </location>
</feature>
<organism evidence="9 10">
    <name type="scientific">Serendipita vermifera MAFF 305830</name>
    <dbReference type="NCBI Taxonomy" id="933852"/>
    <lineage>
        <taxon>Eukaryota</taxon>
        <taxon>Fungi</taxon>
        <taxon>Dikarya</taxon>
        <taxon>Basidiomycota</taxon>
        <taxon>Agaricomycotina</taxon>
        <taxon>Agaricomycetes</taxon>
        <taxon>Sebacinales</taxon>
        <taxon>Serendipitaceae</taxon>
        <taxon>Serendipita</taxon>
    </lineage>
</organism>
<keyword evidence="6 8" id="KW-0472">Membrane</keyword>
<dbReference type="GO" id="GO:0005254">
    <property type="term" value="F:chloride channel activity"/>
    <property type="evidence" value="ECO:0007669"/>
    <property type="project" value="InterPro"/>
</dbReference>
<keyword evidence="5" id="KW-0406">Ion transport</keyword>
<feature type="region of interest" description="Disordered" evidence="7">
    <location>
        <begin position="199"/>
        <end position="224"/>
    </location>
</feature>
<dbReference type="AlphaFoldDB" id="A0A0C3BBD5"/>
<feature type="transmembrane region" description="Helical" evidence="8">
    <location>
        <begin position="62"/>
        <end position="80"/>
    </location>
</feature>
<evidence type="ECO:0000256" key="6">
    <source>
        <dbReference type="ARBA" id="ARBA00023136"/>
    </source>
</evidence>
<dbReference type="OrthoDB" id="1368at2759"/>
<keyword evidence="4 8" id="KW-1133">Transmembrane helix</keyword>
<evidence type="ECO:0000256" key="1">
    <source>
        <dbReference type="ARBA" id="ARBA00004141"/>
    </source>
</evidence>